<sequence>MKIRVILSIFLIATLMGQTVALPLIPIVIGIAGVSSGIIGYWLGFQKSNEYQKLLEDYEARLTNNTIQNDINTRLFLQELHTRDQNVAMLGQDISTYSKNYAWALAKYTALKALYNGSNAKEAQQLARQAVYEYYYNLTMNIITMANETAELVVHSLNYYVKNVGINSFVVDVPNTHIRSRAGGGIIATAEYLPKYGEIVLRWAWGTINRGYADDQLYIRTTKVNVLGKSFTVKRPTAHFKSDLDQKWLFANVIYFKLSDSEKEIIYNWADYGNTLSRIDSDYKQVMANLDSYVLSIAQKLTQLGINETDLIDPYVLASQLNTDLNSTGYYGYVVAELALLGLPIAGSLDTSISITVYNESGVIEKTLEGYLFTDWNTTFEVGENYTVPSGTLVYFVSDEGLWKIPEGYTIHINRIVNPATGKELKNTTIYKYVDHSGDIQTLYEEVAKIRDLYEQYLEMSTTVGGGSSGSEWANAINEFWNSLDWQVKAVLIGGGALTTAVLIGRRK</sequence>
<dbReference type="InterPro" id="IPR058677">
    <property type="entry name" value="ORF4_N"/>
</dbReference>
<organism evidence="2">
    <name type="scientific">Archaeoglobus profundus pleomorphic provirus 1</name>
    <dbReference type="NCBI Taxonomy" id="3115749"/>
    <lineage>
        <taxon>Viruses</taxon>
        <taxon>Monodnaviria</taxon>
        <taxon>Trapavirae</taxon>
        <taxon>Saleviricota</taxon>
        <taxon>Huolimaviricetes</taxon>
        <taxon>Haloruvirales</taxon>
        <taxon>Pleolipoviridae</taxon>
    </lineage>
</organism>
<feature type="domain" description="Envelope protein N-terminal" evidence="1">
    <location>
        <begin position="228"/>
        <end position="342"/>
    </location>
</feature>
<feature type="domain" description="Envelope protein N-terminal" evidence="1">
    <location>
        <begin position="82"/>
        <end position="161"/>
    </location>
</feature>
<gene>
    <name evidence="2" type="ORF">ApPV1_gp14</name>
</gene>
<name>A0AAT9JH04_9VIRU</name>
<protein>
    <submittedName>
        <fullName evidence="2">VP4-like membrane fusion protein</fullName>
    </submittedName>
</protein>
<dbReference type="EMBL" id="BK065154">
    <property type="protein sequence ID" value="DBA54578.1"/>
    <property type="molecule type" value="Genomic_DNA"/>
</dbReference>
<reference evidence="2" key="1">
    <citation type="journal article" date="2024" name="ISME J.">
        <title>Pleomorphic viruses establish stable relationship with marine hyperthermophilic archaea.</title>
        <authorList>
            <person name="Baquero D.P."/>
            <person name="Bignon E.A."/>
            <person name="Krupovic M."/>
        </authorList>
    </citation>
    <scope>NUCLEOTIDE SEQUENCE</scope>
</reference>
<evidence type="ECO:0000313" key="2">
    <source>
        <dbReference type="EMBL" id="DBA54578.1"/>
    </source>
</evidence>
<dbReference type="Pfam" id="PF26255">
    <property type="entry name" value="Viral_env_HRPV"/>
    <property type="match status" value="2"/>
</dbReference>
<evidence type="ECO:0000259" key="1">
    <source>
        <dbReference type="Pfam" id="PF26255"/>
    </source>
</evidence>
<proteinExistence type="predicted"/>
<accession>A0AAT9JH04</accession>